<protein>
    <submittedName>
        <fullName evidence="1">Uncharacterized protein</fullName>
    </submittedName>
</protein>
<comment type="caution">
    <text evidence="1">The sequence shown here is derived from an EMBL/GenBank/DDBJ whole genome shotgun (WGS) entry which is preliminary data.</text>
</comment>
<evidence type="ECO:0000313" key="1">
    <source>
        <dbReference type="EMBL" id="GAG45069.1"/>
    </source>
</evidence>
<proteinExistence type="predicted"/>
<organism evidence="1">
    <name type="scientific">marine sediment metagenome</name>
    <dbReference type="NCBI Taxonomy" id="412755"/>
    <lineage>
        <taxon>unclassified sequences</taxon>
        <taxon>metagenomes</taxon>
        <taxon>ecological metagenomes</taxon>
    </lineage>
</organism>
<name>X0XPI0_9ZZZZ</name>
<gene>
    <name evidence="1" type="ORF">S01H1_76580</name>
</gene>
<accession>X0XPI0</accession>
<sequence>MTQKEKDKIFIDFTRGEFGGHAYTDELKKIYKNYKEDMRNFRGCSACHKRRVNNKYRDLIVNKLFNSES</sequence>
<reference evidence="1" key="1">
    <citation type="journal article" date="2014" name="Front. Microbiol.">
        <title>High frequency of phylogenetically diverse reductive dehalogenase-homologous genes in deep subseafloor sedimentary metagenomes.</title>
        <authorList>
            <person name="Kawai M."/>
            <person name="Futagami T."/>
            <person name="Toyoda A."/>
            <person name="Takaki Y."/>
            <person name="Nishi S."/>
            <person name="Hori S."/>
            <person name="Arai W."/>
            <person name="Tsubouchi T."/>
            <person name="Morono Y."/>
            <person name="Uchiyama I."/>
            <person name="Ito T."/>
            <person name="Fujiyama A."/>
            <person name="Inagaki F."/>
            <person name="Takami H."/>
        </authorList>
    </citation>
    <scope>NUCLEOTIDE SEQUENCE</scope>
    <source>
        <strain evidence="1">Expedition CK06-06</strain>
    </source>
</reference>
<dbReference type="AlphaFoldDB" id="X0XPI0"/>
<dbReference type="EMBL" id="BARS01051405">
    <property type="protein sequence ID" value="GAG45069.1"/>
    <property type="molecule type" value="Genomic_DNA"/>
</dbReference>